<evidence type="ECO:0000313" key="4">
    <source>
        <dbReference type="EMBL" id="OAX41492.1"/>
    </source>
</evidence>
<dbReference type="InterPro" id="IPR045339">
    <property type="entry name" value="DUF6534"/>
</dbReference>
<sequence>MSQRVVYTFSSGRIASLMTGLGISYIVFFILTAQVWIFFRRHTLRCRESRRTKVLVASIWLLQAAETALTSRISFIHVMEFQDIAHFIGHMSTEWALYRGICSLTTSLVHIVFIYRVCCIEKKLCGKRKMSLVLVALCVIEQAFGLFSAISVFKISSDNSYSMVLWSIPTYLGCSVIGDIAIAGTLAYILHSNRTESRRTNQIVTKIIIFCSQTGLVTTVAASITLGIWAVCNFDIDHLYMCIPMGGLYATCLLANFIARESYLQPQTIHEADVSKIAFARFTQEVDLELPSLSGTSPQSEQALVMEGGTGPAPNK</sequence>
<feature type="transmembrane region" description="Helical" evidence="2">
    <location>
        <begin position="238"/>
        <end position="259"/>
    </location>
</feature>
<name>A0A1B7N9F0_9AGAM</name>
<feature type="transmembrane region" description="Helical" evidence="2">
    <location>
        <begin position="96"/>
        <end position="118"/>
    </location>
</feature>
<feature type="compositionally biased region" description="Polar residues" evidence="1">
    <location>
        <begin position="293"/>
        <end position="302"/>
    </location>
</feature>
<evidence type="ECO:0000256" key="2">
    <source>
        <dbReference type="SAM" id="Phobius"/>
    </source>
</evidence>
<evidence type="ECO:0000313" key="5">
    <source>
        <dbReference type="Proteomes" id="UP000092154"/>
    </source>
</evidence>
<reference evidence="4 5" key="1">
    <citation type="submission" date="2016-06" db="EMBL/GenBank/DDBJ databases">
        <title>Comparative genomics of the ectomycorrhizal sister species Rhizopogon vinicolor and Rhizopogon vesiculosus (Basidiomycota: Boletales) reveals a divergence of the mating type B locus.</title>
        <authorList>
            <consortium name="DOE Joint Genome Institute"/>
            <person name="Mujic A.B."/>
            <person name="Kuo A."/>
            <person name="Tritt A."/>
            <person name="Lipzen A."/>
            <person name="Chen C."/>
            <person name="Johnson J."/>
            <person name="Sharma A."/>
            <person name="Barry K."/>
            <person name="Grigoriev I.V."/>
            <person name="Spatafora J.W."/>
        </authorList>
    </citation>
    <scope>NUCLEOTIDE SEQUENCE [LARGE SCALE GENOMIC DNA]</scope>
    <source>
        <strain evidence="4 5">AM-OR11-026</strain>
    </source>
</reference>
<feature type="transmembrane region" description="Helical" evidence="2">
    <location>
        <begin position="203"/>
        <end position="232"/>
    </location>
</feature>
<dbReference type="Proteomes" id="UP000092154">
    <property type="component" value="Unassembled WGS sequence"/>
</dbReference>
<proteinExistence type="predicted"/>
<dbReference type="PANTHER" id="PTHR40465">
    <property type="entry name" value="CHROMOSOME 1, WHOLE GENOME SHOTGUN SEQUENCE"/>
    <property type="match status" value="1"/>
</dbReference>
<feature type="transmembrane region" description="Helical" evidence="2">
    <location>
        <begin position="170"/>
        <end position="191"/>
    </location>
</feature>
<accession>A0A1B7N9F0</accession>
<keyword evidence="2" id="KW-0472">Membrane</keyword>
<gene>
    <name evidence="4" type="ORF">K503DRAFT_863816</name>
</gene>
<dbReference type="InParanoid" id="A0A1B7N9F0"/>
<feature type="transmembrane region" description="Helical" evidence="2">
    <location>
        <begin position="130"/>
        <end position="150"/>
    </location>
</feature>
<dbReference type="AlphaFoldDB" id="A0A1B7N9F0"/>
<feature type="transmembrane region" description="Helical" evidence="2">
    <location>
        <begin position="14"/>
        <end position="39"/>
    </location>
</feature>
<feature type="domain" description="DUF6534" evidence="3">
    <location>
        <begin position="175"/>
        <end position="262"/>
    </location>
</feature>
<feature type="region of interest" description="Disordered" evidence="1">
    <location>
        <begin position="292"/>
        <end position="316"/>
    </location>
</feature>
<evidence type="ECO:0000259" key="3">
    <source>
        <dbReference type="Pfam" id="PF20152"/>
    </source>
</evidence>
<dbReference type="PANTHER" id="PTHR40465:SF1">
    <property type="entry name" value="DUF6534 DOMAIN-CONTAINING PROTEIN"/>
    <property type="match status" value="1"/>
</dbReference>
<keyword evidence="2" id="KW-1133">Transmembrane helix</keyword>
<evidence type="ECO:0000256" key="1">
    <source>
        <dbReference type="SAM" id="MobiDB-lite"/>
    </source>
</evidence>
<dbReference type="OrthoDB" id="2688788at2759"/>
<dbReference type="Pfam" id="PF20152">
    <property type="entry name" value="DUF6534"/>
    <property type="match status" value="1"/>
</dbReference>
<dbReference type="EMBL" id="KV448179">
    <property type="protein sequence ID" value="OAX41492.1"/>
    <property type="molecule type" value="Genomic_DNA"/>
</dbReference>
<feature type="transmembrane region" description="Helical" evidence="2">
    <location>
        <begin position="54"/>
        <end position="76"/>
    </location>
</feature>
<keyword evidence="5" id="KW-1185">Reference proteome</keyword>
<keyword evidence="2" id="KW-0812">Transmembrane</keyword>
<organism evidence="4 5">
    <name type="scientific">Rhizopogon vinicolor AM-OR11-026</name>
    <dbReference type="NCBI Taxonomy" id="1314800"/>
    <lineage>
        <taxon>Eukaryota</taxon>
        <taxon>Fungi</taxon>
        <taxon>Dikarya</taxon>
        <taxon>Basidiomycota</taxon>
        <taxon>Agaricomycotina</taxon>
        <taxon>Agaricomycetes</taxon>
        <taxon>Agaricomycetidae</taxon>
        <taxon>Boletales</taxon>
        <taxon>Suillineae</taxon>
        <taxon>Rhizopogonaceae</taxon>
        <taxon>Rhizopogon</taxon>
    </lineage>
</organism>
<protein>
    <recommendedName>
        <fullName evidence="3">DUF6534 domain-containing protein</fullName>
    </recommendedName>
</protein>